<proteinExistence type="predicted"/>
<sequence>MEKPVVTVLYVMPEDKEYEVVIVEDVRVQSGYAVVKINGDNSTQDRDLYRVVNLSSKKKYTIPVKWNTNSQFAIEGKELVVTTNNQIGHPLGIDISGKGCKNTVFLKQP</sequence>
<name>A0A7W3XTP0_9BACL</name>
<dbReference type="EMBL" id="JACJIP010000040">
    <property type="protein sequence ID" value="MBA9087992.1"/>
    <property type="molecule type" value="Genomic_DNA"/>
</dbReference>
<dbReference type="Proteomes" id="UP000567067">
    <property type="component" value="Unassembled WGS sequence"/>
</dbReference>
<organism evidence="1 2">
    <name type="scientific">Fontibacillus solani</name>
    <dbReference type="NCBI Taxonomy" id="1572857"/>
    <lineage>
        <taxon>Bacteria</taxon>
        <taxon>Bacillati</taxon>
        <taxon>Bacillota</taxon>
        <taxon>Bacilli</taxon>
        <taxon>Bacillales</taxon>
        <taxon>Paenibacillaceae</taxon>
        <taxon>Fontibacillus</taxon>
    </lineage>
</organism>
<protein>
    <submittedName>
        <fullName evidence="1">Uncharacterized protein</fullName>
    </submittedName>
</protein>
<dbReference type="AlphaFoldDB" id="A0A7W3XTP0"/>
<evidence type="ECO:0000313" key="2">
    <source>
        <dbReference type="Proteomes" id="UP000567067"/>
    </source>
</evidence>
<keyword evidence="2" id="KW-1185">Reference proteome</keyword>
<reference evidence="1 2" key="1">
    <citation type="submission" date="2020-08" db="EMBL/GenBank/DDBJ databases">
        <title>Genomic Encyclopedia of Type Strains, Phase III (KMG-III): the genomes of soil and plant-associated and newly described type strains.</title>
        <authorList>
            <person name="Whitman W."/>
        </authorList>
    </citation>
    <scope>NUCLEOTIDE SEQUENCE [LARGE SCALE GENOMIC DNA]</scope>
    <source>
        <strain evidence="1 2">CECT 8693</strain>
    </source>
</reference>
<gene>
    <name evidence="1" type="ORF">FHR92_004485</name>
</gene>
<comment type="caution">
    <text evidence="1">The sequence shown here is derived from an EMBL/GenBank/DDBJ whole genome shotgun (WGS) entry which is preliminary data.</text>
</comment>
<accession>A0A7W3XTP0</accession>
<evidence type="ECO:0000313" key="1">
    <source>
        <dbReference type="EMBL" id="MBA9087992.1"/>
    </source>
</evidence>
<dbReference type="RefSeq" id="WP_220482872.1">
    <property type="nucleotide sequence ID" value="NZ_JACJIP010000040.1"/>
</dbReference>